<evidence type="ECO:0000256" key="3">
    <source>
        <dbReference type="ARBA" id="ARBA00022458"/>
    </source>
</evidence>
<dbReference type="InterPro" id="IPR017871">
    <property type="entry name" value="ABC_transporter-like_CS"/>
</dbReference>
<dbReference type="InterPro" id="IPR050763">
    <property type="entry name" value="ABC_transporter_ATP-binding"/>
</dbReference>
<protein>
    <submittedName>
        <fullName evidence="7">ABC-type multidrug transport system, ATPase component</fullName>
    </submittedName>
</protein>
<gene>
    <name evidence="7" type="ordered locus">Solca_2545</name>
</gene>
<evidence type="ECO:0000256" key="4">
    <source>
        <dbReference type="ARBA" id="ARBA00022741"/>
    </source>
</evidence>
<name>H8KRJ8_SOLCM</name>
<keyword evidence="8" id="KW-1185">Reference proteome</keyword>
<proteinExistence type="inferred from homology"/>
<dbReference type="PANTHER" id="PTHR42711">
    <property type="entry name" value="ABC TRANSPORTER ATP-BINDING PROTEIN"/>
    <property type="match status" value="1"/>
</dbReference>
<evidence type="ECO:0000256" key="2">
    <source>
        <dbReference type="ARBA" id="ARBA00022448"/>
    </source>
</evidence>
<dbReference type="eggNOG" id="COG1131">
    <property type="taxonomic scope" value="Bacteria"/>
</dbReference>
<comment type="similarity">
    <text evidence="1">Belongs to the ABC transporter superfamily.</text>
</comment>
<dbReference type="Gene3D" id="3.40.50.300">
    <property type="entry name" value="P-loop containing nucleotide triphosphate hydrolases"/>
    <property type="match status" value="1"/>
</dbReference>
<dbReference type="GO" id="GO:0005524">
    <property type="term" value="F:ATP binding"/>
    <property type="evidence" value="ECO:0007669"/>
    <property type="project" value="UniProtKB-KW"/>
</dbReference>
<keyword evidence="4" id="KW-0547">Nucleotide-binding</keyword>
<dbReference type="PROSITE" id="PS00211">
    <property type="entry name" value="ABC_TRANSPORTER_1"/>
    <property type="match status" value="1"/>
</dbReference>
<dbReference type="CDD" id="cd03230">
    <property type="entry name" value="ABC_DR_subfamily_A"/>
    <property type="match status" value="1"/>
</dbReference>
<evidence type="ECO:0000256" key="5">
    <source>
        <dbReference type="ARBA" id="ARBA00022840"/>
    </source>
</evidence>
<evidence type="ECO:0000313" key="8">
    <source>
        <dbReference type="Proteomes" id="UP000007590"/>
    </source>
</evidence>
<dbReference type="HOGENOM" id="CLU_000604_1_2_10"/>
<evidence type="ECO:0000313" key="7">
    <source>
        <dbReference type="EMBL" id="AFD07579.1"/>
    </source>
</evidence>
<dbReference type="OrthoDB" id="9785229at2"/>
<keyword evidence="2" id="KW-0813">Transport</keyword>
<reference evidence="7" key="1">
    <citation type="submission" date="2012-02" db="EMBL/GenBank/DDBJ databases">
        <title>The complete genome of Solitalea canadensis DSM 3403.</title>
        <authorList>
            <consortium name="US DOE Joint Genome Institute (JGI-PGF)"/>
            <person name="Lucas S."/>
            <person name="Copeland A."/>
            <person name="Lapidus A."/>
            <person name="Glavina del Rio T."/>
            <person name="Dalin E."/>
            <person name="Tice H."/>
            <person name="Bruce D."/>
            <person name="Goodwin L."/>
            <person name="Pitluck S."/>
            <person name="Peters L."/>
            <person name="Ovchinnikova G."/>
            <person name="Lu M."/>
            <person name="Kyrpides N."/>
            <person name="Mavromatis K."/>
            <person name="Ivanova N."/>
            <person name="Brettin T."/>
            <person name="Detter J.C."/>
            <person name="Han C."/>
            <person name="Larimer F."/>
            <person name="Land M."/>
            <person name="Hauser L."/>
            <person name="Markowitz V."/>
            <person name="Cheng J.-F."/>
            <person name="Hugenholtz P."/>
            <person name="Woyke T."/>
            <person name="Wu D."/>
            <person name="Spring S."/>
            <person name="Schroeder M."/>
            <person name="Kopitz M."/>
            <person name="Brambilla E."/>
            <person name="Klenk H.-P."/>
            <person name="Eisen J.A."/>
        </authorList>
    </citation>
    <scope>NUCLEOTIDE SEQUENCE</scope>
    <source>
        <strain evidence="7">DSM 3403</strain>
    </source>
</reference>
<keyword evidence="5" id="KW-0067">ATP-binding</keyword>
<evidence type="ECO:0000259" key="6">
    <source>
        <dbReference type="PROSITE" id="PS50893"/>
    </source>
</evidence>
<dbReference type="InterPro" id="IPR027417">
    <property type="entry name" value="P-loop_NTPase"/>
</dbReference>
<accession>H8KRJ8</accession>
<dbReference type="Proteomes" id="UP000007590">
    <property type="component" value="Chromosome"/>
</dbReference>
<dbReference type="PROSITE" id="PS50893">
    <property type="entry name" value="ABC_TRANSPORTER_2"/>
    <property type="match status" value="1"/>
</dbReference>
<dbReference type="SUPFAM" id="SSF52540">
    <property type="entry name" value="P-loop containing nucleoside triphosphate hydrolases"/>
    <property type="match status" value="1"/>
</dbReference>
<dbReference type="Pfam" id="PF00005">
    <property type="entry name" value="ABC_tran"/>
    <property type="match status" value="1"/>
</dbReference>
<dbReference type="RefSeq" id="WP_014680806.1">
    <property type="nucleotide sequence ID" value="NC_017770.1"/>
</dbReference>
<dbReference type="GO" id="GO:0016887">
    <property type="term" value="F:ATP hydrolysis activity"/>
    <property type="evidence" value="ECO:0007669"/>
    <property type="project" value="InterPro"/>
</dbReference>
<dbReference type="KEGG" id="scn:Solca_2545"/>
<evidence type="ECO:0000256" key="1">
    <source>
        <dbReference type="ARBA" id="ARBA00005417"/>
    </source>
</evidence>
<organism evidence="7 8">
    <name type="scientific">Solitalea canadensis (strain ATCC 29591 / DSM 3403 / JCM 21819 / LMG 8368 / NBRC 15130 / NCIMB 12057 / USAM 9D)</name>
    <name type="common">Flexibacter canadensis</name>
    <dbReference type="NCBI Taxonomy" id="929556"/>
    <lineage>
        <taxon>Bacteria</taxon>
        <taxon>Pseudomonadati</taxon>
        <taxon>Bacteroidota</taxon>
        <taxon>Sphingobacteriia</taxon>
        <taxon>Sphingobacteriales</taxon>
        <taxon>Sphingobacteriaceae</taxon>
        <taxon>Solitalea</taxon>
    </lineage>
</organism>
<dbReference type="PANTHER" id="PTHR42711:SF5">
    <property type="entry name" value="ABC TRANSPORTER ATP-BINDING PROTEIN NATA"/>
    <property type="match status" value="1"/>
</dbReference>
<dbReference type="SMART" id="SM00382">
    <property type="entry name" value="AAA"/>
    <property type="match status" value="1"/>
</dbReference>
<dbReference type="InterPro" id="IPR003439">
    <property type="entry name" value="ABC_transporter-like_ATP-bd"/>
</dbReference>
<sequence>MVNLKELTKTYNKGSLTAVDKVSFEVSKGELFGLIGPDGAGKTSIFRMLTTLLLPDGGSATVDGFDIVKDYKQIRNTVGYMPGRFSLYQDLTVEENLKFFATVFNTTIEENYHLIKDIYIQIEPFKTRRAGKLSGGMKQKLALCCALVHKPTVLFLDEPTTGVDAVSRKEFWEMLKKLKEQGITILVSTPYMDEATLCDRIALIQSGKILSIDTPEQIIGSYKGNLYAIKSNKIYQLLKDVHQYAETLSCYAFGEYLHIQFKNNNTENETLLINYLKQKDHRNLTLKQTIPTIEDCFIKLMTS</sequence>
<dbReference type="InterPro" id="IPR003593">
    <property type="entry name" value="AAA+_ATPase"/>
</dbReference>
<dbReference type="STRING" id="929556.Solca_2545"/>
<dbReference type="EMBL" id="CP003349">
    <property type="protein sequence ID" value="AFD07579.1"/>
    <property type="molecule type" value="Genomic_DNA"/>
</dbReference>
<feature type="domain" description="ABC transporter" evidence="6">
    <location>
        <begin position="2"/>
        <end position="231"/>
    </location>
</feature>
<keyword evidence="3" id="KW-0536">Nodulation</keyword>
<dbReference type="AlphaFoldDB" id="H8KRJ8"/>